<keyword evidence="1" id="KW-0812">Transmembrane</keyword>
<feature type="transmembrane region" description="Helical" evidence="1">
    <location>
        <begin position="99"/>
        <end position="119"/>
    </location>
</feature>
<dbReference type="GO" id="GO:0005886">
    <property type="term" value="C:plasma membrane"/>
    <property type="evidence" value="ECO:0007669"/>
    <property type="project" value="TreeGrafter"/>
</dbReference>
<accession>A0A834II70</accession>
<feature type="transmembrane region" description="Helical" evidence="1">
    <location>
        <begin position="139"/>
        <end position="164"/>
    </location>
</feature>
<comment type="caution">
    <text evidence="2">The sequence shown here is derived from an EMBL/GenBank/DDBJ whole genome shotgun (WGS) entry which is preliminary data.</text>
</comment>
<keyword evidence="1" id="KW-1133">Transmembrane helix</keyword>
<evidence type="ECO:0000313" key="2">
    <source>
        <dbReference type="EMBL" id="KAF7281537.1"/>
    </source>
</evidence>
<organism evidence="2 3">
    <name type="scientific">Rhynchophorus ferrugineus</name>
    <name type="common">Red palm weevil</name>
    <name type="synonym">Curculio ferrugineus</name>
    <dbReference type="NCBI Taxonomy" id="354439"/>
    <lineage>
        <taxon>Eukaryota</taxon>
        <taxon>Metazoa</taxon>
        <taxon>Ecdysozoa</taxon>
        <taxon>Arthropoda</taxon>
        <taxon>Hexapoda</taxon>
        <taxon>Insecta</taxon>
        <taxon>Pterygota</taxon>
        <taxon>Neoptera</taxon>
        <taxon>Endopterygota</taxon>
        <taxon>Coleoptera</taxon>
        <taxon>Polyphaga</taxon>
        <taxon>Cucujiformia</taxon>
        <taxon>Curculionidae</taxon>
        <taxon>Dryophthorinae</taxon>
        <taxon>Rhynchophorus</taxon>
    </lineage>
</organism>
<feature type="transmembrane region" description="Helical" evidence="1">
    <location>
        <begin position="33"/>
        <end position="51"/>
    </location>
</feature>
<keyword evidence="1" id="KW-0472">Membrane</keyword>
<dbReference type="OrthoDB" id="8187586at2759"/>
<dbReference type="AlphaFoldDB" id="A0A834II70"/>
<dbReference type="EMBL" id="JAACXV010000237">
    <property type="protein sequence ID" value="KAF7281537.1"/>
    <property type="molecule type" value="Genomic_DNA"/>
</dbReference>
<dbReference type="InterPro" id="IPR038976">
    <property type="entry name" value="Ssk"/>
</dbReference>
<dbReference type="Proteomes" id="UP000625711">
    <property type="component" value="Unassembled WGS sequence"/>
</dbReference>
<dbReference type="GO" id="GO:0019991">
    <property type="term" value="P:septate junction assembly"/>
    <property type="evidence" value="ECO:0007669"/>
    <property type="project" value="InterPro"/>
</dbReference>
<gene>
    <name evidence="2" type="ORF">GWI33_004572</name>
</gene>
<feature type="transmembrane region" description="Helical" evidence="1">
    <location>
        <begin position="66"/>
        <end position="87"/>
    </location>
</feature>
<proteinExistence type="predicted"/>
<dbReference type="PANTHER" id="PTHR36692">
    <property type="entry name" value="PROTEIN SNAKESKIN"/>
    <property type="match status" value="1"/>
</dbReference>
<keyword evidence="3" id="KW-1185">Reference proteome</keyword>
<name>A0A834II70_RHYFE</name>
<reference evidence="2" key="1">
    <citation type="submission" date="2020-08" db="EMBL/GenBank/DDBJ databases">
        <title>Genome sequencing and assembly of the red palm weevil Rhynchophorus ferrugineus.</title>
        <authorList>
            <person name="Dias G.B."/>
            <person name="Bergman C.M."/>
            <person name="Manee M."/>
        </authorList>
    </citation>
    <scope>NUCLEOTIDE SEQUENCE</scope>
    <source>
        <strain evidence="2">AA-2017</strain>
        <tissue evidence="2">Whole larva</tissue>
    </source>
</reference>
<protein>
    <recommendedName>
        <fullName evidence="4">MARVEL domain-containing protein</fullName>
    </recommendedName>
</protein>
<evidence type="ECO:0000256" key="1">
    <source>
        <dbReference type="SAM" id="Phobius"/>
    </source>
</evidence>
<evidence type="ECO:0000313" key="3">
    <source>
        <dbReference type="Proteomes" id="UP000625711"/>
    </source>
</evidence>
<sequence>MSTTTSTNLEHLAKTEEVSETDWKEWAKDNWQLLIKIGQLVICIICLGSVMEPAKRGNLAKIHLDHFAVIFTTFVGYLVIISVCLFAKIIGDKIPYRTLFTFSSIASCLFFITGVLLAVDRKRRYFHDDIFYEPRAYLLNLMVTSSVFAFFGSAVFTVEAVYIWKYREDF</sequence>
<evidence type="ECO:0008006" key="4">
    <source>
        <dbReference type="Google" id="ProtNLM"/>
    </source>
</evidence>
<dbReference type="PANTHER" id="PTHR36692:SF2">
    <property type="entry name" value="GEO12064P1"/>
    <property type="match status" value="1"/>
</dbReference>